<organism evidence="1 2">
    <name type="scientific">Paenibacillus naphthalenovorans</name>
    <dbReference type="NCBI Taxonomy" id="162209"/>
    <lineage>
        <taxon>Bacteria</taxon>
        <taxon>Bacillati</taxon>
        <taxon>Bacillota</taxon>
        <taxon>Bacilli</taxon>
        <taxon>Bacillales</taxon>
        <taxon>Paenibacillaceae</taxon>
        <taxon>Paenibacillus</taxon>
    </lineage>
</organism>
<dbReference type="AlphaFoldDB" id="A0A0U2L5P4"/>
<dbReference type="InterPro" id="IPR025236">
    <property type="entry name" value="SR1P"/>
</dbReference>
<keyword evidence="2" id="KW-1185">Reference proteome</keyword>
<dbReference type="KEGG" id="pnp:IJ22_50870"/>
<sequence length="66" mass="7129">MERSVGVNELHLGTILCKHCQQIIGTQETRKVTVYYSECPSGDCVGRGTSSTDSQPISSSVKTVII</sequence>
<reference evidence="2" key="1">
    <citation type="submission" date="2015-12" db="EMBL/GenBank/DDBJ databases">
        <title>Complete genome sequences of two moderately thermophilic Paenibacillus species.</title>
        <authorList>
            <person name="Butler R.III."/>
            <person name="Wang J."/>
            <person name="Stark B.C."/>
            <person name="Pombert J.-F."/>
        </authorList>
    </citation>
    <scope>NUCLEOTIDE SEQUENCE [LARGE SCALE GENOMIC DNA]</scope>
    <source>
        <strain evidence="2">32O-Y</strain>
    </source>
</reference>
<dbReference type="Pfam" id="PF13790">
    <property type="entry name" value="SR1P"/>
    <property type="match status" value="1"/>
</dbReference>
<dbReference type="RefSeq" id="WP_074729797.1">
    <property type="nucleotide sequence ID" value="NZ_BJCS01000023.1"/>
</dbReference>
<reference evidence="1 2" key="2">
    <citation type="journal article" date="2016" name="Genome Announc.">
        <title>Complete Genome Sequences of Two Interactive Moderate Thermophiles, Paenibacillus napthalenovorans 32O-Y and Paenibacillus sp. 32O-W.</title>
        <authorList>
            <person name="Butler R.R.III."/>
            <person name="Wang J."/>
            <person name="Stark B.C."/>
            <person name="Pombert J.F."/>
        </authorList>
    </citation>
    <scope>NUCLEOTIDE SEQUENCE [LARGE SCALE GENOMIC DNA]</scope>
    <source>
        <strain evidence="1 2">32O-Y</strain>
    </source>
</reference>
<dbReference type="EMBL" id="CP013652">
    <property type="protein sequence ID" value="ALS25346.1"/>
    <property type="molecule type" value="Genomic_DNA"/>
</dbReference>
<proteinExistence type="predicted"/>
<dbReference type="Proteomes" id="UP000061660">
    <property type="component" value="Chromosome"/>
</dbReference>
<evidence type="ECO:0000313" key="2">
    <source>
        <dbReference type="Proteomes" id="UP000061660"/>
    </source>
</evidence>
<name>A0A0U2L5P4_9BACL</name>
<evidence type="ECO:0000313" key="1">
    <source>
        <dbReference type="EMBL" id="ALS25346.1"/>
    </source>
</evidence>
<dbReference type="PATRIC" id="fig|162209.4.peg.5376"/>
<protein>
    <submittedName>
        <fullName evidence="1">SR1 protein</fullName>
    </submittedName>
</protein>
<accession>A0A0U2L5P4</accession>
<gene>
    <name evidence="1" type="ORF">IJ22_50870</name>
</gene>